<proteinExistence type="predicted"/>
<organism evidence="1 2">
    <name type="scientific">Nephila pilipes</name>
    <name type="common">Giant wood spider</name>
    <name type="synonym">Nephila maculata</name>
    <dbReference type="NCBI Taxonomy" id="299642"/>
    <lineage>
        <taxon>Eukaryota</taxon>
        <taxon>Metazoa</taxon>
        <taxon>Ecdysozoa</taxon>
        <taxon>Arthropoda</taxon>
        <taxon>Chelicerata</taxon>
        <taxon>Arachnida</taxon>
        <taxon>Araneae</taxon>
        <taxon>Araneomorphae</taxon>
        <taxon>Entelegynae</taxon>
        <taxon>Araneoidea</taxon>
        <taxon>Nephilidae</taxon>
        <taxon>Nephila</taxon>
    </lineage>
</organism>
<reference evidence="1" key="1">
    <citation type="submission" date="2020-08" db="EMBL/GenBank/DDBJ databases">
        <title>Multicomponent nature underlies the extraordinary mechanical properties of spider dragline silk.</title>
        <authorList>
            <person name="Kono N."/>
            <person name="Nakamura H."/>
            <person name="Mori M."/>
            <person name="Yoshida Y."/>
            <person name="Ohtoshi R."/>
            <person name="Malay A.D."/>
            <person name="Moran D.A.P."/>
            <person name="Tomita M."/>
            <person name="Numata K."/>
            <person name="Arakawa K."/>
        </authorList>
    </citation>
    <scope>NUCLEOTIDE SEQUENCE</scope>
</reference>
<dbReference type="AlphaFoldDB" id="A0A8X6PZS2"/>
<accession>A0A8X6PZS2</accession>
<name>A0A8X6PZS2_NEPPI</name>
<comment type="caution">
    <text evidence="1">The sequence shown here is derived from an EMBL/GenBank/DDBJ whole genome shotgun (WGS) entry which is preliminary data.</text>
</comment>
<sequence length="128" mass="14267">MPLNSCSFSHFPIRSSFMKQNALMYCFLNALQERLPGGHFRLGIAPKRAFALKAHRKDTRAALLAPWYSFRAGQVIACCAKFGYLLTAGNDLPVGCADTCESKTPKAHAARAGSCWSRCRNAGWRQYY</sequence>
<protein>
    <submittedName>
        <fullName evidence="1">Uncharacterized protein</fullName>
    </submittedName>
</protein>
<dbReference type="Proteomes" id="UP000887013">
    <property type="component" value="Unassembled WGS sequence"/>
</dbReference>
<evidence type="ECO:0000313" key="2">
    <source>
        <dbReference type="Proteomes" id="UP000887013"/>
    </source>
</evidence>
<evidence type="ECO:0000313" key="1">
    <source>
        <dbReference type="EMBL" id="GFT93656.1"/>
    </source>
</evidence>
<gene>
    <name evidence="1" type="ORF">NPIL_480121</name>
</gene>
<dbReference type="EMBL" id="BMAW01074779">
    <property type="protein sequence ID" value="GFT93656.1"/>
    <property type="molecule type" value="Genomic_DNA"/>
</dbReference>
<keyword evidence="2" id="KW-1185">Reference proteome</keyword>